<dbReference type="Proteomes" id="UP000800096">
    <property type="component" value="Unassembled WGS sequence"/>
</dbReference>
<feature type="domain" description="Heme haloperoxidase family profile" evidence="1">
    <location>
        <begin position="16"/>
        <end position="101"/>
    </location>
</feature>
<dbReference type="Gene3D" id="1.10.489.10">
    <property type="entry name" value="Chloroperoxidase-like"/>
    <property type="match status" value="1"/>
</dbReference>
<dbReference type="InterPro" id="IPR036851">
    <property type="entry name" value="Chloroperoxidase-like_sf"/>
</dbReference>
<keyword evidence="3" id="KW-1185">Reference proteome</keyword>
<gene>
    <name evidence="2" type="ORF">BDU57DRAFT_541350</name>
</gene>
<name>A0A6A5QEV8_AMPQU</name>
<reference evidence="2" key="1">
    <citation type="journal article" date="2020" name="Stud. Mycol.">
        <title>101 Dothideomycetes genomes: a test case for predicting lifestyles and emergence of pathogens.</title>
        <authorList>
            <person name="Haridas S."/>
            <person name="Albert R."/>
            <person name="Binder M."/>
            <person name="Bloem J."/>
            <person name="Labutti K."/>
            <person name="Salamov A."/>
            <person name="Andreopoulos B."/>
            <person name="Baker S."/>
            <person name="Barry K."/>
            <person name="Bills G."/>
            <person name="Bluhm B."/>
            <person name="Cannon C."/>
            <person name="Castanera R."/>
            <person name="Culley D."/>
            <person name="Daum C."/>
            <person name="Ezra D."/>
            <person name="Gonzalez J."/>
            <person name="Henrissat B."/>
            <person name="Kuo A."/>
            <person name="Liang C."/>
            <person name="Lipzen A."/>
            <person name="Lutzoni F."/>
            <person name="Magnuson J."/>
            <person name="Mondo S."/>
            <person name="Nolan M."/>
            <person name="Ohm R."/>
            <person name="Pangilinan J."/>
            <person name="Park H.-J."/>
            <person name="Ramirez L."/>
            <person name="Alfaro M."/>
            <person name="Sun H."/>
            <person name="Tritt A."/>
            <person name="Yoshinaga Y."/>
            <person name="Zwiers L.-H."/>
            <person name="Turgeon B."/>
            <person name="Goodwin S."/>
            <person name="Spatafora J."/>
            <person name="Crous P."/>
            <person name="Grigoriev I."/>
        </authorList>
    </citation>
    <scope>NUCLEOTIDE SEQUENCE</scope>
    <source>
        <strain evidence="2">HMLAC05119</strain>
    </source>
</reference>
<protein>
    <recommendedName>
        <fullName evidence="1">Heme haloperoxidase family profile domain-containing protein</fullName>
    </recommendedName>
</protein>
<dbReference type="Pfam" id="PF01328">
    <property type="entry name" value="Peroxidase_2"/>
    <property type="match status" value="1"/>
</dbReference>
<evidence type="ECO:0000313" key="2">
    <source>
        <dbReference type="EMBL" id="KAF1913983.1"/>
    </source>
</evidence>
<proteinExistence type="predicted"/>
<dbReference type="AlphaFoldDB" id="A0A6A5QEV8"/>
<organism evidence="2 3">
    <name type="scientific">Ampelomyces quisqualis</name>
    <name type="common">Powdery mildew agent</name>
    <dbReference type="NCBI Taxonomy" id="50730"/>
    <lineage>
        <taxon>Eukaryota</taxon>
        <taxon>Fungi</taxon>
        <taxon>Dikarya</taxon>
        <taxon>Ascomycota</taxon>
        <taxon>Pezizomycotina</taxon>
        <taxon>Dothideomycetes</taxon>
        <taxon>Pleosporomycetidae</taxon>
        <taxon>Pleosporales</taxon>
        <taxon>Pleosporineae</taxon>
        <taxon>Phaeosphaeriaceae</taxon>
        <taxon>Ampelomyces</taxon>
    </lineage>
</organism>
<dbReference type="GO" id="GO:0004601">
    <property type="term" value="F:peroxidase activity"/>
    <property type="evidence" value="ECO:0007669"/>
    <property type="project" value="InterPro"/>
</dbReference>
<dbReference type="OrthoDB" id="407298at2759"/>
<dbReference type="InterPro" id="IPR000028">
    <property type="entry name" value="Chloroperoxidase"/>
</dbReference>
<evidence type="ECO:0000259" key="1">
    <source>
        <dbReference type="Pfam" id="PF01328"/>
    </source>
</evidence>
<evidence type="ECO:0000313" key="3">
    <source>
        <dbReference type="Proteomes" id="UP000800096"/>
    </source>
</evidence>
<accession>A0A6A5QEV8</accession>
<dbReference type="EMBL" id="ML979138">
    <property type="protein sequence ID" value="KAF1913983.1"/>
    <property type="molecule type" value="Genomic_DNA"/>
</dbReference>
<sequence>MRVQADKTSTLVATAQCFDPDIFAETLSYFGGATHVGVKEVAVAHWVRIQASRSRNRNFTYGKDQTFASYFERFNYHSLFKNPESNLAPVDWIKIFLQEEHGQFIDRSERAAVGSVHA</sequence>